<evidence type="ECO:0000313" key="5">
    <source>
        <dbReference type="Proteomes" id="UP000268162"/>
    </source>
</evidence>
<protein>
    <submittedName>
        <fullName evidence="4">Ribosomal protein L31e</fullName>
    </submittedName>
</protein>
<keyword evidence="5" id="KW-1185">Reference proteome</keyword>
<dbReference type="InterPro" id="IPR000054">
    <property type="entry name" value="Ribosomal_eL31"/>
</dbReference>
<keyword evidence="3" id="KW-0687">Ribonucleoprotein</keyword>
<dbReference type="EMBL" id="ML002763">
    <property type="protein sequence ID" value="RKP35888.1"/>
    <property type="molecule type" value="Genomic_DNA"/>
</dbReference>
<dbReference type="InterPro" id="IPR023621">
    <property type="entry name" value="Ribosomal_eL31_dom_sf"/>
</dbReference>
<dbReference type="SMART" id="SM01380">
    <property type="entry name" value="Ribosomal_L31e"/>
    <property type="match status" value="1"/>
</dbReference>
<organism evidence="4 5">
    <name type="scientific">Dimargaris cristalligena</name>
    <dbReference type="NCBI Taxonomy" id="215637"/>
    <lineage>
        <taxon>Eukaryota</taxon>
        <taxon>Fungi</taxon>
        <taxon>Fungi incertae sedis</taxon>
        <taxon>Zoopagomycota</taxon>
        <taxon>Kickxellomycotina</taxon>
        <taxon>Dimargaritomycetes</taxon>
        <taxon>Dimargaritales</taxon>
        <taxon>Dimargaritaceae</taxon>
        <taxon>Dimargaris</taxon>
    </lineage>
</organism>
<dbReference type="GO" id="GO:0022625">
    <property type="term" value="C:cytosolic large ribosomal subunit"/>
    <property type="evidence" value="ECO:0007669"/>
    <property type="project" value="TreeGrafter"/>
</dbReference>
<evidence type="ECO:0000313" key="4">
    <source>
        <dbReference type="EMBL" id="RKP35888.1"/>
    </source>
</evidence>
<evidence type="ECO:0000256" key="1">
    <source>
        <dbReference type="ARBA" id="ARBA00010808"/>
    </source>
</evidence>
<dbReference type="PANTHER" id="PTHR10956">
    <property type="entry name" value="60S RIBOSOMAL PROTEIN L31"/>
    <property type="match status" value="1"/>
</dbReference>
<name>A0A4P9ZRT5_9FUNG</name>
<keyword evidence="2 4" id="KW-0689">Ribosomal protein</keyword>
<dbReference type="Proteomes" id="UP000268162">
    <property type="component" value="Unassembled WGS sequence"/>
</dbReference>
<accession>A0A4P9ZRT5</accession>
<dbReference type="Pfam" id="PF01198">
    <property type="entry name" value="Ribosomal_L31e"/>
    <property type="match status" value="1"/>
</dbReference>
<dbReference type="AlphaFoldDB" id="A0A4P9ZRT5"/>
<dbReference type="SUPFAM" id="SSF54575">
    <property type="entry name" value="Ribosomal protein L31e"/>
    <property type="match status" value="1"/>
</dbReference>
<dbReference type="CDD" id="cd00463">
    <property type="entry name" value="Ribosomal_L31e"/>
    <property type="match status" value="1"/>
</dbReference>
<dbReference type="STRING" id="215637.A0A4P9ZRT5"/>
<comment type="similarity">
    <text evidence="1">Belongs to the eukaryotic ribosomal protein eL31 family.</text>
</comment>
<dbReference type="OrthoDB" id="9739313at2759"/>
<dbReference type="Gene3D" id="3.10.440.10">
    <property type="match status" value="1"/>
</dbReference>
<dbReference type="PANTHER" id="PTHR10956:SF0">
    <property type="entry name" value="60S RIBOSOMAL PROTEIN L31"/>
    <property type="match status" value="1"/>
</dbReference>
<sequence>MVKAKHTKRSALSEVVTRECTIHLSKMVRGVQFKKRTPKAMDAIRKYVRQDMGTTEVRIDPGLNKFLWSTGVKAIPSRLRIRMSRKRSDEDDSANKLYTVVTYVPVASFKGLETEVVDEEE</sequence>
<dbReference type="FunFam" id="3.10.440.10:FF:000001">
    <property type="entry name" value="60S ribosomal protein L31"/>
    <property type="match status" value="1"/>
</dbReference>
<dbReference type="GO" id="GO:0002181">
    <property type="term" value="P:cytoplasmic translation"/>
    <property type="evidence" value="ECO:0007669"/>
    <property type="project" value="TreeGrafter"/>
</dbReference>
<reference evidence="5" key="1">
    <citation type="journal article" date="2018" name="Nat. Microbiol.">
        <title>Leveraging single-cell genomics to expand the fungal tree of life.</title>
        <authorList>
            <person name="Ahrendt S.R."/>
            <person name="Quandt C.A."/>
            <person name="Ciobanu D."/>
            <person name="Clum A."/>
            <person name="Salamov A."/>
            <person name="Andreopoulos B."/>
            <person name="Cheng J.F."/>
            <person name="Woyke T."/>
            <person name="Pelin A."/>
            <person name="Henrissat B."/>
            <person name="Reynolds N.K."/>
            <person name="Benny G.L."/>
            <person name="Smith M.E."/>
            <person name="James T.Y."/>
            <person name="Grigoriev I.V."/>
        </authorList>
    </citation>
    <scope>NUCLEOTIDE SEQUENCE [LARGE SCALE GENOMIC DNA]</scope>
    <source>
        <strain evidence="5">RSA 468</strain>
    </source>
</reference>
<evidence type="ECO:0000256" key="3">
    <source>
        <dbReference type="ARBA" id="ARBA00023274"/>
    </source>
</evidence>
<proteinExistence type="inferred from homology"/>
<evidence type="ECO:0000256" key="2">
    <source>
        <dbReference type="ARBA" id="ARBA00022980"/>
    </source>
</evidence>
<gene>
    <name evidence="4" type="ORF">BJ085DRAFT_20014</name>
</gene>
<dbReference type="GO" id="GO:0003735">
    <property type="term" value="F:structural constituent of ribosome"/>
    <property type="evidence" value="ECO:0007669"/>
    <property type="project" value="InterPro"/>
</dbReference>